<evidence type="ECO:0000256" key="2">
    <source>
        <dbReference type="ARBA" id="ARBA00023125"/>
    </source>
</evidence>
<evidence type="ECO:0000256" key="3">
    <source>
        <dbReference type="ARBA" id="ARBA00023163"/>
    </source>
</evidence>
<sequence>MVVFAGQGDIRRSLALLWRIPAANSERTAPGPKPALSVDVIVDAGIAIADASGISAVSMREVGRRLGRTGMALYTYVPSKDELVDLMYDRSLAELPTAYATDAGWRPALAAWMRDYWAFCLRHPWTLQVSQARPVLGPHENTMLETLVGILYTTGLPARTLRRVVGTLVNHVRGAAQTVVDTRQATAATGVTDDAWWSARSAAFAELVPDFAERFPTVVRLAREAAAESGSPAESGPPADAERPYLEQVATDTFDLGLAVLLDGLEAMVRRDQPLAGRT</sequence>
<keyword evidence="2 4" id="KW-0238">DNA-binding</keyword>
<keyword evidence="3" id="KW-0804">Transcription</keyword>
<feature type="DNA-binding region" description="H-T-H motif" evidence="4">
    <location>
        <begin position="58"/>
        <end position="77"/>
    </location>
</feature>
<dbReference type="InterPro" id="IPR004111">
    <property type="entry name" value="Repressor_TetR_C"/>
</dbReference>
<comment type="caution">
    <text evidence="6">The sequence shown here is derived from an EMBL/GenBank/DDBJ whole genome shotgun (WGS) entry which is preliminary data.</text>
</comment>
<proteinExistence type="predicted"/>
<dbReference type="Pfam" id="PF00440">
    <property type="entry name" value="TetR_N"/>
    <property type="match status" value="1"/>
</dbReference>
<organism evidence="6 7">
    <name type="scientific">Streptomyces hyaluromycini</name>
    <dbReference type="NCBI Taxonomy" id="1377993"/>
    <lineage>
        <taxon>Bacteria</taxon>
        <taxon>Bacillati</taxon>
        <taxon>Actinomycetota</taxon>
        <taxon>Actinomycetes</taxon>
        <taxon>Kitasatosporales</taxon>
        <taxon>Streptomycetaceae</taxon>
        <taxon>Streptomyces</taxon>
    </lineage>
</organism>
<reference evidence="6 7" key="1">
    <citation type="submission" date="2024-06" db="EMBL/GenBank/DDBJ databases">
        <title>The Natural Products Discovery Center: Release of the First 8490 Sequenced Strains for Exploring Actinobacteria Biosynthetic Diversity.</title>
        <authorList>
            <person name="Kalkreuter E."/>
            <person name="Kautsar S.A."/>
            <person name="Yang D."/>
            <person name="Bader C.D."/>
            <person name="Teijaro C.N."/>
            <person name="Fluegel L."/>
            <person name="Davis C.M."/>
            <person name="Simpson J.R."/>
            <person name="Lauterbach L."/>
            <person name="Steele A.D."/>
            <person name="Gui C."/>
            <person name="Meng S."/>
            <person name="Li G."/>
            <person name="Viehrig K."/>
            <person name="Ye F."/>
            <person name="Su P."/>
            <person name="Kiefer A.F."/>
            <person name="Nichols A."/>
            <person name="Cepeda A.J."/>
            <person name="Yan W."/>
            <person name="Fan B."/>
            <person name="Jiang Y."/>
            <person name="Adhikari A."/>
            <person name="Zheng C.-J."/>
            <person name="Schuster L."/>
            <person name="Cowan T.M."/>
            <person name="Smanski M.J."/>
            <person name="Chevrette M.G."/>
            <person name="De Carvalho L.P.S."/>
            <person name="Shen B."/>
        </authorList>
    </citation>
    <scope>NUCLEOTIDE SEQUENCE [LARGE SCALE GENOMIC DNA]</scope>
    <source>
        <strain evidence="6 7">NPDC000234</strain>
    </source>
</reference>
<dbReference type="Proteomes" id="UP001474181">
    <property type="component" value="Unassembled WGS sequence"/>
</dbReference>
<keyword evidence="7" id="KW-1185">Reference proteome</keyword>
<evidence type="ECO:0000259" key="5">
    <source>
        <dbReference type="PROSITE" id="PS50977"/>
    </source>
</evidence>
<dbReference type="Gene3D" id="1.10.357.10">
    <property type="entry name" value="Tetracycline Repressor, domain 2"/>
    <property type="match status" value="1"/>
</dbReference>
<dbReference type="InterPro" id="IPR036271">
    <property type="entry name" value="Tet_transcr_reg_TetR-rel_C_sf"/>
</dbReference>
<dbReference type="PROSITE" id="PS50977">
    <property type="entry name" value="HTH_TETR_2"/>
    <property type="match status" value="1"/>
</dbReference>
<accession>A0ABV1X4L9</accession>
<keyword evidence="1" id="KW-0805">Transcription regulation</keyword>
<dbReference type="InterPro" id="IPR009057">
    <property type="entry name" value="Homeodomain-like_sf"/>
</dbReference>
<gene>
    <name evidence="6" type="ORF">ABT404_31535</name>
</gene>
<dbReference type="Pfam" id="PF02909">
    <property type="entry name" value="TetR_C_1"/>
    <property type="match status" value="1"/>
</dbReference>
<protein>
    <submittedName>
        <fullName evidence="6">TetR/AcrR family transcriptional regulator</fullName>
    </submittedName>
</protein>
<evidence type="ECO:0000256" key="1">
    <source>
        <dbReference type="ARBA" id="ARBA00023015"/>
    </source>
</evidence>
<dbReference type="InterPro" id="IPR001647">
    <property type="entry name" value="HTH_TetR"/>
</dbReference>
<dbReference type="RefSeq" id="WP_350785683.1">
    <property type="nucleotide sequence ID" value="NZ_JBEPEK010000287.1"/>
</dbReference>
<evidence type="ECO:0000313" key="7">
    <source>
        <dbReference type="Proteomes" id="UP001474181"/>
    </source>
</evidence>
<evidence type="ECO:0000256" key="4">
    <source>
        <dbReference type="PROSITE-ProRule" id="PRU00335"/>
    </source>
</evidence>
<dbReference type="Gene3D" id="1.10.10.60">
    <property type="entry name" value="Homeodomain-like"/>
    <property type="match status" value="1"/>
</dbReference>
<dbReference type="PANTHER" id="PTHR30055:SF151">
    <property type="entry name" value="TRANSCRIPTIONAL REGULATORY PROTEIN"/>
    <property type="match status" value="1"/>
</dbReference>
<dbReference type="PANTHER" id="PTHR30055">
    <property type="entry name" value="HTH-TYPE TRANSCRIPTIONAL REGULATOR RUTR"/>
    <property type="match status" value="1"/>
</dbReference>
<dbReference type="SUPFAM" id="SSF48498">
    <property type="entry name" value="Tetracyclin repressor-like, C-terminal domain"/>
    <property type="match status" value="1"/>
</dbReference>
<dbReference type="SUPFAM" id="SSF46689">
    <property type="entry name" value="Homeodomain-like"/>
    <property type="match status" value="1"/>
</dbReference>
<dbReference type="EMBL" id="JBEPEK010000287">
    <property type="protein sequence ID" value="MER7183952.1"/>
    <property type="molecule type" value="Genomic_DNA"/>
</dbReference>
<evidence type="ECO:0000313" key="6">
    <source>
        <dbReference type="EMBL" id="MER7183952.1"/>
    </source>
</evidence>
<name>A0ABV1X4L9_9ACTN</name>
<dbReference type="InterPro" id="IPR050109">
    <property type="entry name" value="HTH-type_TetR-like_transc_reg"/>
</dbReference>
<feature type="domain" description="HTH tetR-type" evidence="5">
    <location>
        <begin position="35"/>
        <end position="95"/>
    </location>
</feature>